<proteinExistence type="predicted"/>
<accession>A0A498SMB2</accession>
<dbReference type="AlphaFoldDB" id="A0A498SMB2"/>
<evidence type="ECO:0000313" key="1">
    <source>
        <dbReference type="EMBL" id="VBB29883.1"/>
    </source>
</evidence>
<organism evidence="1 2">
    <name type="scientific">Acanthocheilonema viteae</name>
    <name type="common">Filarial nematode worm</name>
    <name type="synonym">Dipetalonema viteae</name>
    <dbReference type="NCBI Taxonomy" id="6277"/>
    <lineage>
        <taxon>Eukaryota</taxon>
        <taxon>Metazoa</taxon>
        <taxon>Ecdysozoa</taxon>
        <taxon>Nematoda</taxon>
        <taxon>Chromadorea</taxon>
        <taxon>Rhabditida</taxon>
        <taxon>Spirurina</taxon>
        <taxon>Spiruromorpha</taxon>
        <taxon>Filarioidea</taxon>
        <taxon>Onchocercidae</taxon>
        <taxon>Acanthocheilonema</taxon>
    </lineage>
</organism>
<reference evidence="1 2" key="1">
    <citation type="submission" date="2018-08" db="EMBL/GenBank/DDBJ databases">
        <authorList>
            <person name="Laetsch R D."/>
            <person name="Stevens L."/>
            <person name="Kumar S."/>
            <person name="Blaxter L. M."/>
        </authorList>
    </citation>
    <scope>NUCLEOTIDE SEQUENCE [LARGE SCALE GENOMIC DNA]</scope>
</reference>
<gene>
    <name evidence="1" type="ORF">NAV_LOCUS4674</name>
</gene>
<dbReference type="Proteomes" id="UP000276991">
    <property type="component" value="Unassembled WGS sequence"/>
</dbReference>
<keyword evidence="2" id="KW-1185">Reference proteome</keyword>
<name>A0A498SMB2_ACAVI</name>
<sequence>MKRTDSYYKQSLVQEEQPCTQQQHHTAAATAATAATAAAAAAAAAVAAHSQHIFAPLLNILNRCKLKKMEACENEKWLGLENVAEGRPASDLSILDNNNSTIYSDTEGCVMAKWSGKVGVSSFDFSSNIMMIRFIPSSPLFGPEESPSLWSHPERILALNSGRDDRSRHSS</sequence>
<dbReference type="EMBL" id="UPTC01000726">
    <property type="protein sequence ID" value="VBB29883.1"/>
    <property type="molecule type" value="Genomic_DNA"/>
</dbReference>
<evidence type="ECO:0000313" key="2">
    <source>
        <dbReference type="Proteomes" id="UP000276991"/>
    </source>
</evidence>
<protein>
    <submittedName>
        <fullName evidence="1">Uncharacterized protein</fullName>
    </submittedName>
</protein>